<dbReference type="RefSeq" id="XP_067765778.1">
    <property type="nucleotide sequence ID" value="XM_067906510.1"/>
</dbReference>
<accession>A0A9P8LVB1</accession>
<comment type="caution">
    <text evidence="1">The sequence shown here is derived from an EMBL/GenBank/DDBJ whole genome shotgun (WGS) entry which is preliminary data.</text>
</comment>
<name>A0A9P8LVB1_9EUKA</name>
<dbReference type="EMBL" id="AUWU02000003">
    <property type="protein sequence ID" value="KAH0575005.1"/>
    <property type="molecule type" value="Genomic_DNA"/>
</dbReference>
<proteinExistence type="predicted"/>
<dbReference type="AlphaFoldDB" id="A0A9P8LVB1"/>
<dbReference type="GeneID" id="94296647"/>
<dbReference type="KEGG" id="ssao:94296647"/>
<reference evidence="1 2" key="1">
    <citation type="journal article" date="2014" name="PLoS Genet.">
        <title>The Genome of Spironucleus salmonicida Highlights a Fish Pathogen Adapted to Fluctuating Environments.</title>
        <authorList>
            <person name="Xu F."/>
            <person name="Jerlstrom-Hultqvist J."/>
            <person name="Einarsson E."/>
            <person name="Astvaldsson A."/>
            <person name="Svard S.G."/>
            <person name="Andersson J.O."/>
        </authorList>
    </citation>
    <scope>NUCLEOTIDE SEQUENCE [LARGE SCALE GENOMIC DNA]</scope>
    <source>
        <strain evidence="1 2">ATCC 50377</strain>
    </source>
</reference>
<evidence type="ECO:0000313" key="2">
    <source>
        <dbReference type="Proteomes" id="UP000018208"/>
    </source>
</evidence>
<organism evidence="1 2">
    <name type="scientific">Spironucleus salmonicida</name>
    <dbReference type="NCBI Taxonomy" id="348837"/>
    <lineage>
        <taxon>Eukaryota</taxon>
        <taxon>Metamonada</taxon>
        <taxon>Diplomonadida</taxon>
        <taxon>Hexamitidae</taxon>
        <taxon>Hexamitinae</taxon>
        <taxon>Spironucleus</taxon>
    </lineage>
</organism>
<protein>
    <submittedName>
        <fullName evidence="1">Uncharacterized protein</fullName>
    </submittedName>
</protein>
<dbReference type="Proteomes" id="UP000018208">
    <property type="component" value="Unassembled WGS sequence"/>
</dbReference>
<sequence>MIFYQMFNKSSFIPSPGIVEKSLSSTRLPFLIQDTISPNYYEPNQRFLQKTIPSFTQNKHNRLTSTELVQLQNSDKLDPGRYRTRSSLRDTKITILRKDKDSYLDHLQPLTPDNSKVNSTQGIINLKNKGKIQRTMMTSDRFSQAYGRMFLGRTM</sequence>
<gene>
    <name evidence="1" type="ORF">SS50377_22624</name>
</gene>
<evidence type="ECO:0000313" key="1">
    <source>
        <dbReference type="EMBL" id="KAH0575005.1"/>
    </source>
</evidence>
<keyword evidence="2" id="KW-1185">Reference proteome</keyword>